<keyword evidence="1" id="KW-0812">Transmembrane</keyword>
<feature type="transmembrane region" description="Helical" evidence="1">
    <location>
        <begin position="19"/>
        <end position="40"/>
    </location>
</feature>
<dbReference type="Proteomes" id="UP000238707">
    <property type="component" value="Unassembled WGS sequence"/>
</dbReference>
<dbReference type="RefSeq" id="WP_105023608.1">
    <property type="nucleotide sequence ID" value="NZ_MSCI01000001.1"/>
</dbReference>
<proteinExistence type="predicted"/>
<keyword evidence="1" id="KW-1133">Transmembrane helix</keyword>
<evidence type="ECO:0000313" key="2">
    <source>
        <dbReference type="EMBL" id="PQJ63912.1"/>
    </source>
</evidence>
<organism evidence="2 3">
    <name type="scientific">Vibrio chagasii</name>
    <dbReference type="NCBI Taxonomy" id="170679"/>
    <lineage>
        <taxon>Bacteria</taxon>
        <taxon>Pseudomonadati</taxon>
        <taxon>Pseudomonadota</taxon>
        <taxon>Gammaproteobacteria</taxon>
        <taxon>Vibrionales</taxon>
        <taxon>Vibrionaceae</taxon>
        <taxon>Vibrio</taxon>
    </lineage>
</organism>
<dbReference type="AlphaFoldDB" id="A0A2S7VQ10"/>
<accession>A0A2S7VQ10</accession>
<evidence type="ECO:0000256" key="1">
    <source>
        <dbReference type="SAM" id="Phobius"/>
    </source>
</evidence>
<gene>
    <name evidence="2" type="ORF">BTO10_03720</name>
</gene>
<comment type="caution">
    <text evidence="2">The sequence shown here is derived from an EMBL/GenBank/DDBJ whole genome shotgun (WGS) entry which is preliminary data.</text>
</comment>
<reference evidence="2 3" key="1">
    <citation type="submission" date="2016-12" db="EMBL/GenBank/DDBJ databases">
        <title>Diversity of luminous bacteria.</title>
        <authorList>
            <person name="Yoshizawa S."/>
            <person name="Kogure K."/>
        </authorList>
    </citation>
    <scope>NUCLEOTIDE SEQUENCE [LARGE SCALE GENOMIC DNA]</scope>
    <source>
        <strain evidence="2 3">LC2-408</strain>
    </source>
</reference>
<keyword evidence="1" id="KW-0472">Membrane</keyword>
<dbReference type="EMBL" id="MSCI01000001">
    <property type="protein sequence ID" value="PQJ63912.1"/>
    <property type="molecule type" value="Genomic_DNA"/>
</dbReference>
<protein>
    <submittedName>
        <fullName evidence="2">Uncharacterized protein</fullName>
    </submittedName>
</protein>
<keyword evidence="3" id="KW-1185">Reference proteome</keyword>
<evidence type="ECO:0000313" key="3">
    <source>
        <dbReference type="Proteomes" id="UP000238707"/>
    </source>
</evidence>
<name>A0A2S7VQ10_9VIBR</name>
<sequence length="176" mass="20592">MSDIANAIYNLAEPRLIDWATLFVAIVSMIIACFAAKFSLDQKKISTRVERNKVLEDLFEVLHILKHYDGENIDRNTLDKTFKRLQRIQLTCMEIFTPEGTAFVREVLEKTHAMGTKAVAYKQGVPETFIQMMEHSGNEVDILSIKEKQRTTYEEYRLFFFKGAFDEFERLFAKYK</sequence>